<sequence>MCNRTSGTCTCKKGWTGVDCYEDVDECITSANICPSRSTCVNNPGGYTCKCNTGYLKNAFEQCQECQQGHFGASCQETCPCNMTHTSECKTNDGSCICEPGWTGKTCNEDVKECDNNTTCSSNSTCIEAPGSYECICKTGFRRSLPGNKCIACSDNTYGDKCSMPCQCTTHNTLSQTQSCDHVHGSCFCTEFWKGNTCEEDIDECQTDVCVDSKKNVTIP</sequence>
<feature type="domain" description="EGF-like" evidence="9">
    <location>
        <begin position="23"/>
        <end position="64"/>
    </location>
</feature>
<evidence type="ECO:0000256" key="2">
    <source>
        <dbReference type="ARBA" id="ARBA00022525"/>
    </source>
</evidence>
<evidence type="ECO:0000259" key="9">
    <source>
        <dbReference type="PROSITE" id="PS50026"/>
    </source>
</evidence>
<keyword evidence="6" id="KW-1015">Disulfide bond</keyword>
<dbReference type="PROSITE" id="PS00010">
    <property type="entry name" value="ASX_HYDROXYL"/>
    <property type="match status" value="1"/>
</dbReference>
<accession>A0A9D4CQT4</accession>
<dbReference type="AlphaFoldDB" id="A0A9D4CQT4"/>
<keyword evidence="5" id="KW-0677">Repeat</keyword>
<keyword evidence="4" id="KW-0732">Signal</keyword>
<organism evidence="10 11">
    <name type="scientific">Dreissena polymorpha</name>
    <name type="common">Zebra mussel</name>
    <name type="synonym">Mytilus polymorpha</name>
    <dbReference type="NCBI Taxonomy" id="45954"/>
    <lineage>
        <taxon>Eukaryota</taxon>
        <taxon>Metazoa</taxon>
        <taxon>Spiralia</taxon>
        <taxon>Lophotrochozoa</taxon>
        <taxon>Mollusca</taxon>
        <taxon>Bivalvia</taxon>
        <taxon>Autobranchia</taxon>
        <taxon>Heteroconchia</taxon>
        <taxon>Euheterodonta</taxon>
        <taxon>Imparidentia</taxon>
        <taxon>Neoheterodontei</taxon>
        <taxon>Myida</taxon>
        <taxon>Dreissenoidea</taxon>
        <taxon>Dreissenidae</taxon>
        <taxon>Dreissena</taxon>
    </lineage>
</organism>
<dbReference type="PROSITE" id="PS01186">
    <property type="entry name" value="EGF_2"/>
    <property type="match status" value="2"/>
</dbReference>
<dbReference type="InterPro" id="IPR000152">
    <property type="entry name" value="EGF-type_Asp/Asn_hydroxyl_site"/>
</dbReference>
<protein>
    <recommendedName>
        <fullName evidence="9">EGF-like domain-containing protein</fullName>
    </recommendedName>
</protein>
<dbReference type="FunFam" id="2.10.25.10:FF:000038">
    <property type="entry name" value="Fibrillin 2"/>
    <property type="match status" value="1"/>
</dbReference>
<keyword evidence="3 8" id="KW-0245">EGF-like domain</keyword>
<comment type="subcellular location">
    <subcellularLocation>
        <location evidence="1">Secreted</location>
    </subcellularLocation>
</comment>
<reference evidence="10" key="1">
    <citation type="journal article" date="2019" name="bioRxiv">
        <title>The Genome of the Zebra Mussel, Dreissena polymorpha: A Resource for Invasive Species Research.</title>
        <authorList>
            <person name="McCartney M.A."/>
            <person name="Auch B."/>
            <person name="Kono T."/>
            <person name="Mallez S."/>
            <person name="Zhang Y."/>
            <person name="Obille A."/>
            <person name="Becker A."/>
            <person name="Abrahante J.E."/>
            <person name="Garbe J."/>
            <person name="Badalamenti J.P."/>
            <person name="Herman A."/>
            <person name="Mangelson H."/>
            <person name="Liachko I."/>
            <person name="Sullivan S."/>
            <person name="Sone E.D."/>
            <person name="Koren S."/>
            <person name="Silverstein K.A.T."/>
            <person name="Beckman K.B."/>
            <person name="Gohl D.M."/>
        </authorList>
    </citation>
    <scope>NUCLEOTIDE SEQUENCE</scope>
    <source>
        <strain evidence="10">Duluth1</strain>
        <tissue evidence="10">Whole animal</tissue>
    </source>
</reference>
<dbReference type="PROSITE" id="PS00022">
    <property type="entry name" value="EGF_1"/>
    <property type="match status" value="1"/>
</dbReference>
<dbReference type="SUPFAM" id="SSF57196">
    <property type="entry name" value="EGF/Laminin"/>
    <property type="match status" value="2"/>
</dbReference>
<dbReference type="PROSITE" id="PS01187">
    <property type="entry name" value="EGF_CA"/>
    <property type="match status" value="1"/>
</dbReference>
<dbReference type="Proteomes" id="UP000828390">
    <property type="component" value="Unassembled WGS sequence"/>
</dbReference>
<dbReference type="SMART" id="SM00179">
    <property type="entry name" value="EGF_CA"/>
    <property type="match status" value="2"/>
</dbReference>
<dbReference type="InterPro" id="IPR000742">
    <property type="entry name" value="EGF"/>
</dbReference>
<dbReference type="InterPro" id="IPR001881">
    <property type="entry name" value="EGF-like_Ca-bd_dom"/>
</dbReference>
<keyword evidence="11" id="KW-1185">Reference proteome</keyword>
<comment type="caution">
    <text evidence="8">Lacks conserved residue(s) required for the propagation of feature annotation.</text>
</comment>
<dbReference type="PROSITE" id="PS50026">
    <property type="entry name" value="EGF_3"/>
    <property type="match status" value="2"/>
</dbReference>
<dbReference type="PANTHER" id="PTHR24040">
    <property type="entry name" value="LAMININ G-LIKE DOMAIN-CONTAINING PROTEIN"/>
    <property type="match status" value="1"/>
</dbReference>
<dbReference type="Pfam" id="PF00053">
    <property type="entry name" value="EGF_laminin"/>
    <property type="match status" value="1"/>
</dbReference>
<dbReference type="PRINTS" id="PR00011">
    <property type="entry name" value="EGFLAMININ"/>
</dbReference>
<keyword evidence="2" id="KW-0964">Secreted</keyword>
<evidence type="ECO:0000256" key="7">
    <source>
        <dbReference type="ARBA" id="ARBA00023180"/>
    </source>
</evidence>
<name>A0A9D4CQT4_DREPO</name>
<dbReference type="SMART" id="SM00181">
    <property type="entry name" value="EGF"/>
    <property type="match status" value="4"/>
</dbReference>
<dbReference type="GO" id="GO:0005509">
    <property type="term" value="F:calcium ion binding"/>
    <property type="evidence" value="ECO:0007669"/>
    <property type="project" value="InterPro"/>
</dbReference>
<evidence type="ECO:0000313" key="11">
    <source>
        <dbReference type="Proteomes" id="UP000828390"/>
    </source>
</evidence>
<evidence type="ECO:0000256" key="8">
    <source>
        <dbReference type="PROSITE-ProRule" id="PRU00076"/>
    </source>
</evidence>
<comment type="caution">
    <text evidence="10">The sequence shown here is derived from an EMBL/GenBank/DDBJ whole genome shotgun (WGS) entry which is preliminary data.</text>
</comment>
<evidence type="ECO:0000256" key="6">
    <source>
        <dbReference type="ARBA" id="ARBA00023157"/>
    </source>
</evidence>
<dbReference type="CDD" id="cd00054">
    <property type="entry name" value="EGF_CA"/>
    <property type="match status" value="2"/>
</dbReference>
<keyword evidence="7" id="KW-0325">Glycoprotein</keyword>
<dbReference type="InterPro" id="IPR051145">
    <property type="entry name" value="GAS-SHBG-PROS"/>
</dbReference>
<reference evidence="10" key="2">
    <citation type="submission" date="2020-11" db="EMBL/GenBank/DDBJ databases">
        <authorList>
            <person name="McCartney M.A."/>
            <person name="Auch B."/>
            <person name="Kono T."/>
            <person name="Mallez S."/>
            <person name="Becker A."/>
            <person name="Gohl D.M."/>
            <person name="Silverstein K.A.T."/>
            <person name="Koren S."/>
            <person name="Bechman K.B."/>
            <person name="Herman A."/>
            <person name="Abrahante J.E."/>
            <person name="Garbe J."/>
        </authorList>
    </citation>
    <scope>NUCLEOTIDE SEQUENCE</scope>
    <source>
        <strain evidence="10">Duluth1</strain>
        <tissue evidence="10">Whole animal</tissue>
    </source>
</reference>
<dbReference type="InterPro" id="IPR049883">
    <property type="entry name" value="NOTCH1_EGF-like"/>
</dbReference>
<feature type="domain" description="EGF-like" evidence="9">
    <location>
        <begin position="110"/>
        <end position="147"/>
    </location>
</feature>
<dbReference type="Gene3D" id="2.170.300.10">
    <property type="entry name" value="Tie2 ligand-binding domain superfamily"/>
    <property type="match status" value="2"/>
</dbReference>
<dbReference type="GO" id="GO:0005576">
    <property type="term" value="C:extracellular region"/>
    <property type="evidence" value="ECO:0007669"/>
    <property type="project" value="UniProtKB-SubCell"/>
</dbReference>
<gene>
    <name evidence="10" type="ORF">DPMN_055926</name>
</gene>
<dbReference type="EMBL" id="JAIWYP010000012">
    <property type="protein sequence ID" value="KAH3729948.1"/>
    <property type="molecule type" value="Genomic_DNA"/>
</dbReference>
<evidence type="ECO:0000313" key="10">
    <source>
        <dbReference type="EMBL" id="KAH3729948.1"/>
    </source>
</evidence>
<dbReference type="SUPFAM" id="SSF57184">
    <property type="entry name" value="Growth factor receptor domain"/>
    <property type="match status" value="1"/>
</dbReference>
<proteinExistence type="predicted"/>
<evidence type="ECO:0000256" key="5">
    <source>
        <dbReference type="ARBA" id="ARBA00022737"/>
    </source>
</evidence>
<dbReference type="InterPro" id="IPR018097">
    <property type="entry name" value="EGF_Ca-bd_CS"/>
</dbReference>
<evidence type="ECO:0000256" key="1">
    <source>
        <dbReference type="ARBA" id="ARBA00004613"/>
    </source>
</evidence>
<dbReference type="InterPro" id="IPR009030">
    <property type="entry name" value="Growth_fac_rcpt_cys_sf"/>
</dbReference>
<evidence type="ECO:0000256" key="3">
    <source>
        <dbReference type="ARBA" id="ARBA00022536"/>
    </source>
</evidence>
<dbReference type="InterPro" id="IPR002049">
    <property type="entry name" value="LE_dom"/>
</dbReference>
<dbReference type="PANTHER" id="PTHR24040:SF13">
    <property type="entry name" value="FIBROPELLIN-1"/>
    <property type="match status" value="1"/>
</dbReference>
<dbReference type="Pfam" id="PF07645">
    <property type="entry name" value="EGF_CA"/>
    <property type="match status" value="2"/>
</dbReference>
<evidence type="ECO:0000256" key="4">
    <source>
        <dbReference type="ARBA" id="ARBA00022729"/>
    </source>
</evidence>